<feature type="region of interest" description="Disordered" evidence="1">
    <location>
        <begin position="394"/>
        <end position="438"/>
    </location>
</feature>
<dbReference type="VEuPathDB" id="FungiDB:BD410DRAFT_831798"/>
<dbReference type="Proteomes" id="UP000294933">
    <property type="component" value="Unassembled WGS sequence"/>
</dbReference>
<protein>
    <submittedName>
        <fullName evidence="2">Uncharacterized protein</fullName>
    </submittedName>
</protein>
<reference evidence="2 3" key="1">
    <citation type="submission" date="2018-06" db="EMBL/GenBank/DDBJ databases">
        <title>A transcriptomic atlas of mushroom development highlights an independent origin of complex multicellularity.</title>
        <authorList>
            <consortium name="DOE Joint Genome Institute"/>
            <person name="Krizsan K."/>
            <person name="Almasi E."/>
            <person name="Merenyi Z."/>
            <person name="Sahu N."/>
            <person name="Viragh M."/>
            <person name="Koszo T."/>
            <person name="Mondo S."/>
            <person name="Kiss B."/>
            <person name="Balint B."/>
            <person name="Kues U."/>
            <person name="Barry K."/>
            <person name="Hegedus J.C."/>
            <person name="Henrissat B."/>
            <person name="Johnson J."/>
            <person name="Lipzen A."/>
            <person name="Ohm R."/>
            <person name="Nagy I."/>
            <person name="Pangilinan J."/>
            <person name="Yan J."/>
            <person name="Xiong Y."/>
            <person name="Grigoriev I.V."/>
            <person name="Hibbett D.S."/>
            <person name="Nagy L.G."/>
        </authorList>
    </citation>
    <scope>NUCLEOTIDE SEQUENCE [LARGE SCALE GENOMIC DNA]</scope>
    <source>
        <strain evidence="2 3">SZMC22713</strain>
    </source>
</reference>
<evidence type="ECO:0000313" key="3">
    <source>
        <dbReference type="Proteomes" id="UP000294933"/>
    </source>
</evidence>
<keyword evidence="3" id="KW-1185">Reference proteome</keyword>
<name>A0A4Y7PP30_9AGAM</name>
<dbReference type="EMBL" id="ML170233">
    <property type="protein sequence ID" value="TDL16878.1"/>
    <property type="molecule type" value="Genomic_DNA"/>
</dbReference>
<sequence length="588" mass="67148">MALQQSKDGPVFQSANIKNIDTLAALTANYVRALIGVTEESQSFECSTAASHEVPLSSDEEVKQLRAEMDFIDTQLKQYLQYTEILRRASESIRGIRYKHEDRRRDVRRKLKAMMATRTTKLPRLPGEILSMICEAYGRRKRNPVGPTNRRNLCDIICGGAHGTIVIPISNMSPQSFQNIILHGGKAQLDVFISGGFSDYRRSQMSRTMQDAIQFGDRWRVLSIKEYTMEAVKSVLHHCQSVLSHVRRLDIGGKFVEKPTEWKSWPNLPSTTSQTPCLRTAKVPLGCIAKSRWLFQHLISLCVHLPEKLDKPEDLVDCLKDLPRLTRLTLRSSAKLDLKSYQTKEVASLPSLKELEFMFGELDIDILMCMLNSLSCQNVWRFIGHFDPLFKHCQTSTEDDTDTTEEGDSDSEEEMEEASESDEIDESEEDESDSNFIGDKKPRDFVLNLWSFLDERLPALEDITLGSHHMARYHGHTITAWNEEFMSILAEPTDVGRWLFSRLSSLTFHVGMGENDQHAKCSTILRLAVARAQQDNVSDVNSVRVYGLSDVEVELENSEFDALRFYIPNLYINWTDKLSSQTEGWLFR</sequence>
<dbReference type="AlphaFoldDB" id="A0A4Y7PP30"/>
<proteinExistence type="predicted"/>
<feature type="compositionally biased region" description="Acidic residues" evidence="1">
    <location>
        <begin position="397"/>
        <end position="433"/>
    </location>
</feature>
<gene>
    <name evidence="2" type="ORF">BD410DRAFT_831798</name>
</gene>
<accession>A0A4Y7PP30</accession>
<organism evidence="2 3">
    <name type="scientific">Rickenella mellea</name>
    <dbReference type="NCBI Taxonomy" id="50990"/>
    <lineage>
        <taxon>Eukaryota</taxon>
        <taxon>Fungi</taxon>
        <taxon>Dikarya</taxon>
        <taxon>Basidiomycota</taxon>
        <taxon>Agaricomycotina</taxon>
        <taxon>Agaricomycetes</taxon>
        <taxon>Hymenochaetales</taxon>
        <taxon>Rickenellaceae</taxon>
        <taxon>Rickenella</taxon>
    </lineage>
</organism>
<evidence type="ECO:0000313" key="2">
    <source>
        <dbReference type="EMBL" id="TDL16878.1"/>
    </source>
</evidence>
<evidence type="ECO:0000256" key="1">
    <source>
        <dbReference type="SAM" id="MobiDB-lite"/>
    </source>
</evidence>